<keyword evidence="2" id="KW-0732">Signal</keyword>
<evidence type="ECO:0000313" key="3">
    <source>
        <dbReference type="EMBL" id="MTD17120.1"/>
    </source>
</evidence>
<evidence type="ECO:0000256" key="1">
    <source>
        <dbReference type="SAM" id="MobiDB-lite"/>
    </source>
</evidence>
<evidence type="ECO:0000313" key="4">
    <source>
        <dbReference type="Proteomes" id="UP000460221"/>
    </source>
</evidence>
<dbReference type="PROSITE" id="PS51257">
    <property type="entry name" value="PROKAR_LIPOPROTEIN"/>
    <property type="match status" value="1"/>
</dbReference>
<organism evidence="3 4">
    <name type="scientific">Nakamurella alba</name>
    <dbReference type="NCBI Taxonomy" id="2665158"/>
    <lineage>
        <taxon>Bacteria</taxon>
        <taxon>Bacillati</taxon>
        <taxon>Actinomycetota</taxon>
        <taxon>Actinomycetes</taxon>
        <taxon>Nakamurellales</taxon>
        <taxon>Nakamurellaceae</taxon>
        <taxon>Nakamurella</taxon>
    </lineage>
</organism>
<name>A0A7K1FSR8_9ACTN</name>
<feature type="compositionally biased region" description="Low complexity" evidence="1">
    <location>
        <begin position="411"/>
        <end position="432"/>
    </location>
</feature>
<feature type="region of interest" description="Disordered" evidence="1">
    <location>
        <begin position="396"/>
        <end position="432"/>
    </location>
</feature>
<evidence type="ECO:0000256" key="2">
    <source>
        <dbReference type="SAM" id="SignalP"/>
    </source>
</evidence>
<proteinExistence type="predicted"/>
<sequence length="432" mass="43296">MRQVRTGLLVVLLCAVLGGCSTAARAGSGTGRPDLSGAPTGSAVPPGSTTSRTAPTDTATTSVPAPDIPIGDLPVAPWDAPFSFGPADACDGVPAPEERDRLRGDQTIVAAVVCTGETEWVPGRGIIAFERVEQFPAASLAGLAVAIRTPGVGCAASEPDFPELVLTLDDGSRIRPLVPDCATQPLVDAFAAARPLHSRTPIARWASPEMVRAGCAGESSLPAAGNGPLGEPTGIPAPTSGSFGVCSYDLHGVLTGVGVVTSTELQAIWPTPGRSVSAQCPPAGAPGGAFAVSWVEIRTLPAATAAPATTSDWLQGERLLVAETEICHRVAVGGPETVGYLTASQAAALDDLAATPPWRVPGGCRTGLRGAHGVGVGSAAWCASAEACSSLAAATESDTRLAPPSRGVVLPVDPSGRGSVPGSPPSSSHKDS</sequence>
<comment type="caution">
    <text evidence="3">The sequence shown here is derived from an EMBL/GenBank/DDBJ whole genome shotgun (WGS) entry which is preliminary data.</text>
</comment>
<dbReference type="Proteomes" id="UP000460221">
    <property type="component" value="Unassembled WGS sequence"/>
</dbReference>
<dbReference type="RefSeq" id="WP_154771111.1">
    <property type="nucleotide sequence ID" value="NZ_WLYK01000013.1"/>
</dbReference>
<protein>
    <submittedName>
        <fullName evidence="3">Uncharacterized protein</fullName>
    </submittedName>
</protein>
<keyword evidence="4" id="KW-1185">Reference proteome</keyword>
<reference evidence="3 4" key="1">
    <citation type="submission" date="2019-11" db="EMBL/GenBank/DDBJ databases">
        <authorList>
            <person name="Jiang L.-Q."/>
        </authorList>
    </citation>
    <scope>NUCLEOTIDE SEQUENCE [LARGE SCALE GENOMIC DNA]</scope>
    <source>
        <strain evidence="3 4">YIM 132087</strain>
    </source>
</reference>
<dbReference type="AlphaFoldDB" id="A0A7K1FSR8"/>
<feature type="chain" id="PRO_5039034900" evidence="2">
    <location>
        <begin position="27"/>
        <end position="432"/>
    </location>
</feature>
<gene>
    <name evidence="3" type="ORF">GIS00_24595</name>
</gene>
<feature type="signal peptide" evidence="2">
    <location>
        <begin position="1"/>
        <end position="26"/>
    </location>
</feature>
<feature type="compositionally biased region" description="Low complexity" evidence="1">
    <location>
        <begin position="48"/>
        <end position="65"/>
    </location>
</feature>
<accession>A0A7K1FSR8</accession>
<feature type="region of interest" description="Disordered" evidence="1">
    <location>
        <begin position="26"/>
        <end position="68"/>
    </location>
</feature>
<dbReference type="EMBL" id="WLYK01000013">
    <property type="protein sequence ID" value="MTD17120.1"/>
    <property type="molecule type" value="Genomic_DNA"/>
</dbReference>